<feature type="transmembrane region" description="Helical" evidence="1">
    <location>
        <begin position="12"/>
        <end position="37"/>
    </location>
</feature>
<feature type="transmembrane region" description="Helical" evidence="1">
    <location>
        <begin position="49"/>
        <end position="70"/>
    </location>
</feature>
<dbReference type="RefSeq" id="WP_377474174.1">
    <property type="nucleotide sequence ID" value="NZ_JBHLWN010000111.1"/>
</dbReference>
<keyword evidence="1" id="KW-1133">Transmembrane helix</keyword>
<protein>
    <submittedName>
        <fullName evidence="2">TIGR02206 family membrane protein</fullName>
    </submittedName>
</protein>
<accession>A0ABV6DU78</accession>
<name>A0ABV6DU78_9BACL</name>
<feature type="transmembrane region" description="Helical" evidence="1">
    <location>
        <begin position="211"/>
        <end position="233"/>
    </location>
</feature>
<evidence type="ECO:0000256" key="1">
    <source>
        <dbReference type="SAM" id="Phobius"/>
    </source>
</evidence>
<gene>
    <name evidence="2" type="ORF">ACFFK0_27860</name>
</gene>
<reference evidence="2 3" key="1">
    <citation type="submission" date="2024-09" db="EMBL/GenBank/DDBJ databases">
        <authorList>
            <person name="Sun Q."/>
            <person name="Mori K."/>
        </authorList>
    </citation>
    <scope>NUCLEOTIDE SEQUENCE [LARGE SCALE GENOMIC DNA]</scope>
    <source>
        <strain evidence="2 3">CCM 7759</strain>
    </source>
</reference>
<comment type="caution">
    <text evidence="2">The sequence shown here is derived from an EMBL/GenBank/DDBJ whole genome shotgun (WGS) entry which is preliminary data.</text>
</comment>
<sequence length="241" mass="27814">MADFFNPHVADPFVMFSAVHLLCVALLIVAAAAMYAFRRTIRESPPLRDGIRFLLIGMLLVPELTLYGWYTSERLWDLQYSLPLELCSMSLLLSIVMLFTRSRRLYEILYFAGIGGAMMAMLTPNLLYPFPHFRFFHFFIAHIAIILAPLYMTWVEQYRPTWRSLGTAMLFLNVLLVIVGTADYVLEANYMFLRHKPGTPSILDVLGPYPYYLLVEELIAFAVFVLMLLPFVWPRRAKPVA</sequence>
<dbReference type="Pfam" id="PF14808">
    <property type="entry name" value="TMEM164"/>
    <property type="match status" value="1"/>
</dbReference>
<dbReference type="NCBIfam" id="TIGR02206">
    <property type="entry name" value="intg_mem_TP0381"/>
    <property type="match status" value="1"/>
</dbReference>
<evidence type="ECO:0000313" key="2">
    <source>
        <dbReference type="EMBL" id="MFC0216218.1"/>
    </source>
</evidence>
<feature type="transmembrane region" description="Helical" evidence="1">
    <location>
        <begin position="108"/>
        <end position="128"/>
    </location>
</feature>
<dbReference type="InterPro" id="IPR011737">
    <property type="entry name" value="CHP02206_TP0381"/>
</dbReference>
<dbReference type="Proteomes" id="UP001589776">
    <property type="component" value="Unassembled WGS sequence"/>
</dbReference>
<feature type="transmembrane region" description="Helical" evidence="1">
    <location>
        <begin position="134"/>
        <end position="153"/>
    </location>
</feature>
<keyword evidence="3" id="KW-1185">Reference proteome</keyword>
<keyword evidence="1" id="KW-0472">Membrane</keyword>
<proteinExistence type="predicted"/>
<evidence type="ECO:0000313" key="3">
    <source>
        <dbReference type="Proteomes" id="UP001589776"/>
    </source>
</evidence>
<feature type="transmembrane region" description="Helical" evidence="1">
    <location>
        <begin position="165"/>
        <end position="186"/>
    </location>
</feature>
<organism evidence="2 3">
    <name type="scientific">Paenibacillus chartarius</name>
    <dbReference type="NCBI Taxonomy" id="747481"/>
    <lineage>
        <taxon>Bacteria</taxon>
        <taxon>Bacillati</taxon>
        <taxon>Bacillota</taxon>
        <taxon>Bacilli</taxon>
        <taxon>Bacillales</taxon>
        <taxon>Paenibacillaceae</taxon>
        <taxon>Paenibacillus</taxon>
    </lineage>
</organism>
<dbReference type="EMBL" id="JBHLWN010000111">
    <property type="protein sequence ID" value="MFC0216218.1"/>
    <property type="molecule type" value="Genomic_DNA"/>
</dbReference>
<keyword evidence="1" id="KW-0812">Transmembrane</keyword>
<feature type="transmembrane region" description="Helical" evidence="1">
    <location>
        <begin position="82"/>
        <end position="101"/>
    </location>
</feature>